<dbReference type="NCBIfam" id="TIGR02432">
    <property type="entry name" value="lysidine_TilS_N"/>
    <property type="match status" value="1"/>
</dbReference>
<feature type="domain" description="tRNA(Ile)-lysidine/2-thiocytidine synthase N-terminal" evidence="9">
    <location>
        <begin position="25"/>
        <end position="200"/>
    </location>
</feature>
<evidence type="ECO:0000256" key="5">
    <source>
        <dbReference type="ARBA" id="ARBA00022840"/>
    </source>
</evidence>
<dbReference type="HAMAP" id="MF_01161">
    <property type="entry name" value="tRNA_Ile_lys_synt"/>
    <property type="match status" value="1"/>
</dbReference>
<dbReference type="Pfam" id="PF01171">
    <property type="entry name" value="ATP_bind_3"/>
    <property type="match status" value="1"/>
</dbReference>
<proteinExistence type="inferred from homology"/>
<dbReference type="InterPro" id="IPR014729">
    <property type="entry name" value="Rossmann-like_a/b/a_fold"/>
</dbReference>
<dbReference type="EC" id="6.3.4.19" evidence="7"/>
<dbReference type="InterPro" id="IPR012094">
    <property type="entry name" value="tRNA_Ile_lys_synt"/>
</dbReference>
<comment type="subcellular location">
    <subcellularLocation>
        <location evidence="7">Cytoplasm</location>
    </subcellularLocation>
</comment>
<dbReference type="Pfam" id="PF09179">
    <property type="entry name" value="TilS"/>
    <property type="match status" value="1"/>
</dbReference>
<dbReference type="GO" id="GO:0006400">
    <property type="term" value="P:tRNA modification"/>
    <property type="evidence" value="ECO:0007669"/>
    <property type="project" value="UniProtKB-UniRule"/>
</dbReference>
<evidence type="ECO:0000256" key="7">
    <source>
        <dbReference type="HAMAP-Rule" id="MF_01161"/>
    </source>
</evidence>
<dbReference type="Gene3D" id="1.20.59.20">
    <property type="match status" value="1"/>
</dbReference>
<dbReference type="InterPro" id="IPR011063">
    <property type="entry name" value="TilS/TtcA_N"/>
</dbReference>
<dbReference type="Proteomes" id="UP000261812">
    <property type="component" value="Chromosome"/>
</dbReference>
<keyword evidence="5 7" id="KW-0067">ATP-binding</keyword>
<feature type="binding site" evidence="7">
    <location>
        <begin position="30"/>
        <end position="35"/>
    </location>
    <ligand>
        <name>ATP</name>
        <dbReference type="ChEBI" id="CHEBI:30616"/>
    </ligand>
</feature>
<evidence type="ECO:0000256" key="6">
    <source>
        <dbReference type="ARBA" id="ARBA00048539"/>
    </source>
</evidence>
<feature type="domain" description="tRNA(Ile)-lysidine synthase substrate-binding" evidence="10">
    <location>
        <begin position="251"/>
        <end position="310"/>
    </location>
</feature>
<keyword evidence="1 7" id="KW-0963">Cytoplasm</keyword>
<dbReference type="GO" id="GO:0032267">
    <property type="term" value="F:tRNA(Ile)-lysidine synthase activity"/>
    <property type="evidence" value="ECO:0007669"/>
    <property type="project" value="UniProtKB-EC"/>
</dbReference>
<gene>
    <name evidence="7 11" type="primary">tilS</name>
    <name evidence="11" type="ORF">D3A95_10675</name>
</gene>
<dbReference type="SUPFAM" id="SSF52402">
    <property type="entry name" value="Adenine nucleotide alpha hydrolases-like"/>
    <property type="match status" value="1"/>
</dbReference>
<keyword evidence="3 7" id="KW-0819">tRNA processing</keyword>
<dbReference type="InterPro" id="IPR012795">
    <property type="entry name" value="tRNA_Ile_lys_synt_N"/>
</dbReference>
<dbReference type="SUPFAM" id="SSF82829">
    <property type="entry name" value="MesJ substrate recognition domain-like"/>
    <property type="match status" value="1"/>
</dbReference>
<protein>
    <recommendedName>
        <fullName evidence="7">tRNA(Ile)-lysidine synthase</fullName>
        <ecNumber evidence="7">6.3.4.19</ecNumber>
    </recommendedName>
    <alternativeName>
        <fullName evidence="7">tRNA(Ile)-2-lysyl-cytidine synthase</fullName>
    </alternativeName>
    <alternativeName>
        <fullName evidence="7">tRNA(Ile)-lysidine synthetase</fullName>
    </alternativeName>
</protein>
<evidence type="ECO:0000256" key="2">
    <source>
        <dbReference type="ARBA" id="ARBA00022598"/>
    </source>
</evidence>
<dbReference type="CDD" id="cd01992">
    <property type="entry name" value="TilS_N"/>
    <property type="match status" value="1"/>
</dbReference>
<dbReference type="PANTHER" id="PTHR43033:SF1">
    <property type="entry name" value="TRNA(ILE)-LYSIDINE SYNTHASE-RELATED"/>
    <property type="match status" value="1"/>
</dbReference>
<dbReference type="AlphaFoldDB" id="A0A7D6IQR9"/>
<keyword evidence="12" id="KW-1185">Reference proteome</keyword>
<dbReference type="InterPro" id="IPR015262">
    <property type="entry name" value="tRNA_Ile_lys_synt_subst-bd"/>
</dbReference>
<dbReference type="EMBL" id="CP032152">
    <property type="protein sequence ID" value="QLL30070.1"/>
    <property type="molecule type" value="Genomic_DNA"/>
</dbReference>
<comment type="domain">
    <text evidence="7">The N-terminal region contains the highly conserved SGGXDS motif, predicted to be a P-loop motif involved in ATP binding.</text>
</comment>
<evidence type="ECO:0000313" key="12">
    <source>
        <dbReference type="Proteomes" id="UP000261812"/>
    </source>
</evidence>
<evidence type="ECO:0000256" key="3">
    <source>
        <dbReference type="ARBA" id="ARBA00022694"/>
    </source>
</evidence>
<comment type="function">
    <text evidence="7">Ligates lysine onto the cytidine present at position 34 of the AUA codon-specific tRNA(Ile) that contains the anticodon CAU, in an ATP-dependent manner. Cytidine is converted to lysidine, thus changing the amino acid specificity of the tRNA from methionine to isoleucine.</text>
</comment>
<dbReference type="RefSeq" id="WP_181496939.1">
    <property type="nucleotide sequence ID" value="NZ_CP032152.1"/>
</dbReference>
<dbReference type="KEGG" id="tsq:D3A95_10675"/>
<feature type="region of interest" description="Disordered" evidence="8">
    <location>
        <begin position="322"/>
        <end position="344"/>
    </location>
</feature>
<keyword evidence="4 7" id="KW-0547">Nucleotide-binding</keyword>
<organism evidence="11 12">
    <name type="scientific">Thermosynechococcus sichuanensis E542</name>
    <dbReference type="NCBI Taxonomy" id="2016101"/>
    <lineage>
        <taxon>Bacteria</taxon>
        <taxon>Bacillati</taxon>
        <taxon>Cyanobacteriota</taxon>
        <taxon>Cyanophyceae</taxon>
        <taxon>Acaryochloridales</taxon>
        <taxon>Thermosynechococcaceae</taxon>
        <taxon>Thermosynechococcus</taxon>
        <taxon>Thermosynechococcus sichuanensis</taxon>
    </lineage>
</organism>
<dbReference type="GO" id="GO:0005524">
    <property type="term" value="F:ATP binding"/>
    <property type="evidence" value="ECO:0007669"/>
    <property type="project" value="UniProtKB-UniRule"/>
</dbReference>
<evidence type="ECO:0000259" key="9">
    <source>
        <dbReference type="Pfam" id="PF01171"/>
    </source>
</evidence>
<reference evidence="12" key="1">
    <citation type="submission" date="2018-09" db="EMBL/GenBank/DDBJ databases">
        <title>Complete genome sequence of thermophilic cyanobacteria strain Thermosynechococcus elongatus PKUAC-SCTE542.</title>
        <authorList>
            <person name="Liang Y."/>
            <person name="Tang J."/>
            <person name="Daroch M."/>
        </authorList>
    </citation>
    <scope>NUCLEOTIDE SEQUENCE [LARGE SCALE GENOMIC DNA]</scope>
    <source>
        <strain evidence="12">E542</strain>
    </source>
</reference>
<sequence>MWGIDHARLHTTLKTQQWLPVGSRILIALSGGQDSVCLTRLLLDLQPHWQWFLTAVHCDHRWRADSAANANFVQVLAQQWHLPCEVVSAPEVPKTEAAARAWRYQVFETVAKALNCTHVVTAHTQSDRAESLLLHLLRGTSPDGLATLLPMRSLGSVQLVRPLLGMTRAETAAFCQTYGLPIWQDETNQNLDYRRNRLRLELIPYLQQHFNPNVEAVLAQTAELLASDRAYFEAEVDRLAPTVIREHPPALDRLRLRELPLALQRRLIQRFLRQHLKRGIDFSLIEAVRLLIAAGNGSQTSTLPGGCHLRVCGQWLEWVRSTAPPSESVPPHQGERSPPPPPLY</sequence>
<evidence type="ECO:0000256" key="1">
    <source>
        <dbReference type="ARBA" id="ARBA00022490"/>
    </source>
</evidence>
<keyword evidence="2 7" id="KW-0436">Ligase</keyword>
<dbReference type="PANTHER" id="PTHR43033">
    <property type="entry name" value="TRNA(ILE)-LYSIDINE SYNTHASE-RELATED"/>
    <property type="match status" value="1"/>
</dbReference>
<dbReference type="Gene3D" id="3.40.50.620">
    <property type="entry name" value="HUPs"/>
    <property type="match status" value="1"/>
</dbReference>
<dbReference type="GO" id="GO:0005737">
    <property type="term" value="C:cytoplasm"/>
    <property type="evidence" value="ECO:0007669"/>
    <property type="project" value="UniProtKB-SubCell"/>
</dbReference>
<evidence type="ECO:0000256" key="8">
    <source>
        <dbReference type="SAM" id="MobiDB-lite"/>
    </source>
</evidence>
<comment type="catalytic activity">
    <reaction evidence="6 7">
        <text>cytidine(34) in tRNA(Ile2) + L-lysine + ATP = lysidine(34) in tRNA(Ile2) + AMP + diphosphate + H(+)</text>
        <dbReference type="Rhea" id="RHEA:43744"/>
        <dbReference type="Rhea" id="RHEA-COMP:10625"/>
        <dbReference type="Rhea" id="RHEA-COMP:10670"/>
        <dbReference type="ChEBI" id="CHEBI:15378"/>
        <dbReference type="ChEBI" id="CHEBI:30616"/>
        <dbReference type="ChEBI" id="CHEBI:32551"/>
        <dbReference type="ChEBI" id="CHEBI:33019"/>
        <dbReference type="ChEBI" id="CHEBI:82748"/>
        <dbReference type="ChEBI" id="CHEBI:83665"/>
        <dbReference type="ChEBI" id="CHEBI:456215"/>
        <dbReference type="EC" id="6.3.4.19"/>
    </reaction>
</comment>
<accession>A0A7D6IQR9</accession>
<evidence type="ECO:0000256" key="4">
    <source>
        <dbReference type="ARBA" id="ARBA00022741"/>
    </source>
</evidence>
<comment type="similarity">
    <text evidence="7">Belongs to the tRNA(Ile)-lysidine synthase family.</text>
</comment>
<evidence type="ECO:0000259" key="10">
    <source>
        <dbReference type="Pfam" id="PF09179"/>
    </source>
</evidence>
<name>A0A7D6IQR9_9CYAN</name>
<evidence type="ECO:0000313" key="11">
    <source>
        <dbReference type="EMBL" id="QLL30070.1"/>
    </source>
</evidence>